<dbReference type="Pfam" id="PF13456">
    <property type="entry name" value="RVT_3"/>
    <property type="match status" value="1"/>
</dbReference>
<dbReference type="PANTHER" id="PTHR33116">
    <property type="entry name" value="REVERSE TRANSCRIPTASE ZINC-BINDING DOMAIN-CONTAINING PROTEIN-RELATED-RELATED"/>
    <property type="match status" value="1"/>
</dbReference>
<keyword evidence="3" id="KW-1185">Reference proteome</keyword>
<dbReference type="Proteomes" id="UP000631114">
    <property type="component" value="Unassembled WGS sequence"/>
</dbReference>
<dbReference type="EMBL" id="JADFTS010000005">
    <property type="protein sequence ID" value="KAF9606899.1"/>
    <property type="molecule type" value="Genomic_DNA"/>
</dbReference>
<name>A0A835HXB5_9MAGN</name>
<evidence type="ECO:0000313" key="3">
    <source>
        <dbReference type="Proteomes" id="UP000631114"/>
    </source>
</evidence>
<reference evidence="2 3" key="1">
    <citation type="submission" date="2020-10" db="EMBL/GenBank/DDBJ databases">
        <title>The Coptis chinensis genome and diversification of protoberbering-type alkaloids.</title>
        <authorList>
            <person name="Wang B."/>
            <person name="Shu S."/>
            <person name="Song C."/>
            <person name="Liu Y."/>
        </authorList>
    </citation>
    <scope>NUCLEOTIDE SEQUENCE [LARGE SCALE GENOMIC DNA]</scope>
    <source>
        <strain evidence="2">HL-2020</strain>
        <tissue evidence="2">Leaf</tissue>
    </source>
</reference>
<organism evidence="2 3">
    <name type="scientific">Coptis chinensis</name>
    <dbReference type="NCBI Taxonomy" id="261450"/>
    <lineage>
        <taxon>Eukaryota</taxon>
        <taxon>Viridiplantae</taxon>
        <taxon>Streptophyta</taxon>
        <taxon>Embryophyta</taxon>
        <taxon>Tracheophyta</taxon>
        <taxon>Spermatophyta</taxon>
        <taxon>Magnoliopsida</taxon>
        <taxon>Ranunculales</taxon>
        <taxon>Ranunculaceae</taxon>
        <taxon>Coptidoideae</taxon>
        <taxon>Coptis</taxon>
    </lineage>
</organism>
<dbReference type="InterPro" id="IPR002156">
    <property type="entry name" value="RNaseH_domain"/>
</dbReference>
<sequence length="243" mass="26751">MGRKCPPVSRLLFADDSFVFFRANLLEAGHVKDLLDLYCAFPRQSINNQKSSLIFSHNLPRRTKKLISDVLNIPVSSRESKYLGIPTNPSKPSKLSFNHIIDIVSSKIEGWHSECLSQAGHDAGLGFIAYNSHESTPFTGCDKVKVSEAKEVEALAVFNGLQASFNHGIKKVVVASDCLSLVTALSGNLDNLSWTNRTARTLASSRYGVFAMDYSRFGLSDGLHGYIPKLDLTSNGQYQAEHL</sequence>
<dbReference type="AlphaFoldDB" id="A0A835HXB5"/>
<protein>
    <recommendedName>
        <fullName evidence="1">RNase H type-1 domain-containing protein</fullName>
    </recommendedName>
</protein>
<dbReference type="PANTHER" id="PTHR33116:SF86">
    <property type="entry name" value="REVERSE TRANSCRIPTASE DOMAIN-CONTAINING PROTEIN"/>
    <property type="match status" value="1"/>
</dbReference>
<dbReference type="GO" id="GO:0004523">
    <property type="term" value="F:RNA-DNA hybrid ribonuclease activity"/>
    <property type="evidence" value="ECO:0007669"/>
    <property type="project" value="InterPro"/>
</dbReference>
<evidence type="ECO:0000313" key="2">
    <source>
        <dbReference type="EMBL" id="KAF9606899.1"/>
    </source>
</evidence>
<accession>A0A835HXB5</accession>
<comment type="caution">
    <text evidence="2">The sequence shown here is derived from an EMBL/GenBank/DDBJ whole genome shotgun (WGS) entry which is preliminary data.</text>
</comment>
<feature type="domain" description="RNase H type-1" evidence="1">
    <location>
        <begin position="119"/>
        <end position="189"/>
    </location>
</feature>
<proteinExistence type="predicted"/>
<evidence type="ECO:0000259" key="1">
    <source>
        <dbReference type="Pfam" id="PF13456"/>
    </source>
</evidence>
<gene>
    <name evidence="2" type="ORF">IFM89_029498</name>
</gene>
<dbReference type="InterPro" id="IPR036397">
    <property type="entry name" value="RNaseH_sf"/>
</dbReference>
<dbReference type="Gene3D" id="3.30.420.10">
    <property type="entry name" value="Ribonuclease H-like superfamily/Ribonuclease H"/>
    <property type="match status" value="1"/>
</dbReference>
<dbReference type="OrthoDB" id="1936608at2759"/>
<dbReference type="GO" id="GO:0003676">
    <property type="term" value="F:nucleic acid binding"/>
    <property type="evidence" value="ECO:0007669"/>
    <property type="project" value="InterPro"/>
</dbReference>